<accession>A0A2B7XQ46</accession>
<proteinExistence type="predicted"/>
<dbReference type="STRING" id="1447883.A0A2B7XQ46"/>
<dbReference type="Gene3D" id="1.20.1280.50">
    <property type="match status" value="1"/>
</dbReference>
<dbReference type="EMBL" id="PDNA01000099">
    <property type="protein sequence ID" value="PGH13894.1"/>
    <property type="molecule type" value="Genomic_DNA"/>
</dbReference>
<sequence>MEFPASANRYCPFCGVILQHDIIDYLVIDALARSKRHWTAEVRAIFRCNAPPSPPSLTGSGILFERHTLHAPFDSGLSYTDTNTLEPVTLCQSRGSLWGYGFHDSCWKLLLAKLSYLNTCTTSILEFIFTLLHNTPCRDWAVFEFGHDYGGGATTHKLYGRPLPIDSSSPPYSDPLTIPSEDQLAAMCPSIAHLDLPCRADAGGWQTKDGKSSPIIALPPELMYFILSYLPLLQVRSARLVCRRFAQIAKRENLPQSFWKSRFTVALIARFWYGYL</sequence>
<protein>
    <recommendedName>
        <fullName evidence="1">F-box domain-containing protein</fullName>
    </recommendedName>
</protein>
<dbReference type="InterPro" id="IPR001810">
    <property type="entry name" value="F-box_dom"/>
</dbReference>
<dbReference type="AlphaFoldDB" id="A0A2B7XQ46"/>
<dbReference type="Proteomes" id="UP000224634">
    <property type="component" value="Unassembled WGS sequence"/>
</dbReference>
<comment type="caution">
    <text evidence="2">The sequence shown here is derived from an EMBL/GenBank/DDBJ whole genome shotgun (WGS) entry which is preliminary data.</text>
</comment>
<evidence type="ECO:0000313" key="3">
    <source>
        <dbReference type="Proteomes" id="UP000224634"/>
    </source>
</evidence>
<evidence type="ECO:0000259" key="1">
    <source>
        <dbReference type="PROSITE" id="PS50181"/>
    </source>
</evidence>
<dbReference type="Pfam" id="PF12937">
    <property type="entry name" value="F-box-like"/>
    <property type="match status" value="1"/>
</dbReference>
<organism evidence="2 3">
    <name type="scientific">Polytolypa hystricis (strain UAMH7299)</name>
    <dbReference type="NCBI Taxonomy" id="1447883"/>
    <lineage>
        <taxon>Eukaryota</taxon>
        <taxon>Fungi</taxon>
        <taxon>Dikarya</taxon>
        <taxon>Ascomycota</taxon>
        <taxon>Pezizomycotina</taxon>
        <taxon>Eurotiomycetes</taxon>
        <taxon>Eurotiomycetidae</taxon>
        <taxon>Onygenales</taxon>
        <taxon>Onygenales incertae sedis</taxon>
        <taxon>Polytolypa</taxon>
    </lineage>
</organism>
<evidence type="ECO:0000313" key="2">
    <source>
        <dbReference type="EMBL" id="PGH13894.1"/>
    </source>
</evidence>
<dbReference type="InterPro" id="IPR036047">
    <property type="entry name" value="F-box-like_dom_sf"/>
</dbReference>
<keyword evidence="3" id="KW-1185">Reference proteome</keyword>
<name>A0A2B7XQ46_POLH7</name>
<dbReference type="SUPFAM" id="SSF81383">
    <property type="entry name" value="F-box domain"/>
    <property type="match status" value="1"/>
</dbReference>
<dbReference type="OrthoDB" id="5273847at2759"/>
<dbReference type="SMART" id="SM00256">
    <property type="entry name" value="FBOX"/>
    <property type="match status" value="1"/>
</dbReference>
<gene>
    <name evidence="2" type="ORF">AJ80_06163</name>
</gene>
<reference evidence="2 3" key="1">
    <citation type="submission" date="2017-10" db="EMBL/GenBank/DDBJ databases">
        <title>Comparative genomics in systemic dimorphic fungi from Ajellomycetaceae.</title>
        <authorList>
            <person name="Munoz J.F."/>
            <person name="Mcewen J.G."/>
            <person name="Clay O.K."/>
            <person name="Cuomo C.A."/>
        </authorList>
    </citation>
    <scope>NUCLEOTIDE SEQUENCE [LARGE SCALE GENOMIC DNA]</scope>
    <source>
        <strain evidence="2 3">UAMH7299</strain>
    </source>
</reference>
<dbReference type="CDD" id="cd09917">
    <property type="entry name" value="F-box_SF"/>
    <property type="match status" value="1"/>
</dbReference>
<feature type="domain" description="F-box" evidence="1">
    <location>
        <begin position="212"/>
        <end position="262"/>
    </location>
</feature>
<dbReference type="PROSITE" id="PS50181">
    <property type="entry name" value="FBOX"/>
    <property type="match status" value="1"/>
</dbReference>